<accession>A0A6J7ZTI1</accession>
<feature type="compositionally biased region" description="Acidic residues" evidence="1">
    <location>
        <begin position="870"/>
        <end position="885"/>
    </location>
</feature>
<dbReference type="GO" id="GO:0006623">
    <property type="term" value="P:protein targeting to vacuole"/>
    <property type="evidence" value="ECO:0007669"/>
    <property type="project" value="TreeGrafter"/>
</dbReference>
<dbReference type="Pfam" id="PF25033">
    <property type="entry name" value="VPS13_M"/>
    <property type="match status" value="2"/>
</dbReference>
<dbReference type="InterPro" id="IPR009060">
    <property type="entry name" value="UBA-like_sf"/>
</dbReference>
<organism evidence="3 4">
    <name type="scientific">Mytilus coruscus</name>
    <name type="common">Sea mussel</name>
    <dbReference type="NCBI Taxonomy" id="42192"/>
    <lineage>
        <taxon>Eukaryota</taxon>
        <taxon>Metazoa</taxon>
        <taxon>Spiralia</taxon>
        <taxon>Lophotrochozoa</taxon>
        <taxon>Mollusca</taxon>
        <taxon>Bivalvia</taxon>
        <taxon>Autobranchia</taxon>
        <taxon>Pteriomorphia</taxon>
        <taxon>Mytilida</taxon>
        <taxon>Mytiloidea</taxon>
        <taxon>Mytilidae</taxon>
        <taxon>Mytilinae</taxon>
        <taxon>Mytilus</taxon>
    </lineage>
</organism>
<dbReference type="InterPro" id="IPR026847">
    <property type="entry name" value="VPS13"/>
</dbReference>
<keyword evidence="4" id="KW-1185">Reference proteome</keyword>
<feature type="compositionally biased region" description="Basic and acidic residues" evidence="1">
    <location>
        <begin position="2017"/>
        <end position="2030"/>
    </location>
</feature>
<dbReference type="InterPro" id="IPR056747">
    <property type="entry name" value="VPS13-like_M"/>
</dbReference>
<reference evidence="3 4" key="1">
    <citation type="submission" date="2020-06" db="EMBL/GenBank/DDBJ databases">
        <authorList>
            <person name="Li R."/>
            <person name="Bekaert M."/>
        </authorList>
    </citation>
    <scope>NUCLEOTIDE SEQUENCE [LARGE SCALE GENOMIC DNA]</scope>
    <source>
        <strain evidence="4">wild</strain>
    </source>
</reference>
<dbReference type="PANTHER" id="PTHR16166">
    <property type="entry name" value="VACUOLAR PROTEIN SORTING-ASSOCIATED PROTEIN VPS13"/>
    <property type="match status" value="1"/>
</dbReference>
<dbReference type="GO" id="GO:0007005">
    <property type="term" value="P:mitochondrion organization"/>
    <property type="evidence" value="ECO:0007669"/>
    <property type="project" value="TreeGrafter"/>
</dbReference>
<feature type="region of interest" description="Disordered" evidence="1">
    <location>
        <begin position="117"/>
        <end position="147"/>
    </location>
</feature>
<proteinExistence type="predicted"/>
<evidence type="ECO:0000313" key="3">
    <source>
        <dbReference type="EMBL" id="CAC5356843.1"/>
    </source>
</evidence>
<feature type="compositionally biased region" description="Acidic residues" evidence="1">
    <location>
        <begin position="503"/>
        <end position="515"/>
    </location>
</feature>
<feature type="region of interest" description="Disordered" evidence="1">
    <location>
        <begin position="868"/>
        <end position="905"/>
    </location>
</feature>
<feature type="compositionally biased region" description="Polar residues" evidence="1">
    <location>
        <begin position="526"/>
        <end position="543"/>
    </location>
</feature>
<feature type="domain" description="UBA" evidence="2">
    <location>
        <begin position="1075"/>
        <end position="1115"/>
    </location>
</feature>
<dbReference type="EMBL" id="CACVKT020000192">
    <property type="protein sequence ID" value="CAC5356843.1"/>
    <property type="molecule type" value="Genomic_DNA"/>
</dbReference>
<dbReference type="SUPFAM" id="SSF46934">
    <property type="entry name" value="UBA-like"/>
    <property type="match status" value="1"/>
</dbReference>
<dbReference type="PANTHER" id="PTHR16166:SF141">
    <property type="entry name" value="INTERMEMBRANE LIPID TRANSFER PROTEIN VPS13D"/>
    <property type="match status" value="1"/>
</dbReference>
<dbReference type="CDD" id="cd23453">
    <property type="entry name" value="beta-trefoil_Ricin_VPS13D"/>
    <property type="match status" value="1"/>
</dbReference>
<dbReference type="GO" id="GO:0045053">
    <property type="term" value="P:protein retention in Golgi apparatus"/>
    <property type="evidence" value="ECO:0007669"/>
    <property type="project" value="TreeGrafter"/>
</dbReference>
<feature type="compositionally biased region" description="Basic and acidic residues" evidence="1">
    <location>
        <begin position="544"/>
        <end position="554"/>
    </location>
</feature>
<evidence type="ECO:0000313" key="4">
    <source>
        <dbReference type="Proteomes" id="UP000507470"/>
    </source>
</evidence>
<dbReference type="Proteomes" id="UP000507470">
    <property type="component" value="Unassembled WGS sequence"/>
</dbReference>
<evidence type="ECO:0000256" key="1">
    <source>
        <dbReference type="SAM" id="MobiDB-lite"/>
    </source>
</evidence>
<dbReference type="OrthoDB" id="272810at2759"/>
<dbReference type="InterPro" id="IPR009543">
    <property type="entry name" value="VPS13_VAB"/>
</dbReference>
<dbReference type="Pfam" id="PF25037">
    <property type="entry name" value="VPS13_C"/>
    <property type="match status" value="1"/>
</dbReference>
<dbReference type="InterPro" id="IPR015940">
    <property type="entry name" value="UBA"/>
</dbReference>
<evidence type="ECO:0000259" key="2">
    <source>
        <dbReference type="PROSITE" id="PS50030"/>
    </source>
</evidence>
<dbReference type="Pfam" id="PF25036">
    <property type="entry name" value="VPS13_VAB"/>
    <property type="match status" value="1"/>
</dbReference>
<dbReference type="PROSITE" id="PS50030">
    <property type="entry name" value="UBA"/>
    <property type="match status" value="1"/>
</dbReference>
<sequence length="2737" mass="307231">MKGEFDEGYKGLVNLNLQDFTLNMKKENSYSTEIEVQLKSLIMEDLLENENSEHRYLMISRQVEENKQPEPKLFLSQSCPDSCIITPVPVMPHSLPSSFHKDLNIAEFETQWKQTRGLRRTGIPKSEKKSYPSTPPPSLRHSRRGSVDKCKEDDLVHISVVLVDKFSPEYVTKYNKTNRIIDVDFNSLEANVNLQTWVVLLDFLGLGAKIHDEDIVPSKDSPVIQKDLPKPEEPNVNSVVKLKVKSFSLILNKPEYELSRAKISQFSSHIETRDGNLDVKGQLGSISLTDQSPHGKLYRERFITEGHQALVFDIFKYGLPDPGLQRECDIKVKLKMSSVRYVHTNRFQSEFVAFLQHFLQLQDVLGRMRAASAGMKVADKASRGSRIMLDIEAKSPIIVIPHSSQSNDVLVVDLGNLTLKNVFRHDGTDGTLSAIHRPVIPESGSVKRNLSNDSLLSKCSSDLSIGSLNMMTQSTYNELLPPGVSEDPMTSSIYGNLEKDERFDEDGYEISEAEVYDPTLEPKTPEGSSVDPNFLLDSSSSGSDQKHNVRKTDSDSSQETNFRPNFGFDNILKVNSDGSVSSEGPDYICLLDVMSVVLSDMDLYSAERVDKQTYNRSFVKSTHTDLVFKDCVLQRQGGKSLKEKCMLELQIERNLENDISHAVPDFRINGALSSMHITIDMNQYKLIKGILDHNLGERLPEFQKLLMSHLMDPKINTILSGTVWQNIGMAIDLKNVTIELVLSHDQGPDYPECSLAKLDFISSTFRFDSFSNQSKDVDLVSHEIVASDTRYRDAPVNVRPNVFEKILQPGPVKNKRNQSSEYGSFQLELHFRSTKDSNQFSILLNNMKLMCIFDWLLTVQEFLASKPDDPFSEEVESDTVDDESGTNDIPLSPKPGSGTCSPVTMSSGVMTKRGPIVEQVEVPFELKLNVSDTQFVVVEDSTTWDTNAVILKSTAVLTYRPSSQDKLLSCSLQSIEVFSCSLLSEEETALSIIDPLMINIDLNANPLPDLNKSGSTGLLEASDLRQRNLLLEVSFNTMNIRLSYLDMKMFLAILNSLPDQALKAKNRESQTVPSKYPSNKMKCLRDLGFSEEECEKSLDECNGDLTEAALWLTAHGKPLPVEKKDGGLKLTSIELKASCVCLCFIDDCKDSDVPLAELSFNNINVNQKLHNVMEGQARFSLMGDYYNRELSGWEPFIEPWRCSTEWRQYELKGDTKKDLQIIAPDVLNINITRTFLDLYNKTKDKWTEDYYRQVPAANSPNQDQRHPSSSDNVICNQRRRTPFVPFVLDNQTGCPLWYLKVTTHPSRIKHELEKRDEVMDRGYIQASDWKKVQPGQQVSFEFNRPQKIRHKKTHDLHVNQIVVKIDGWNRMSAVSVDKVGVYFREAEPDKKSATGLNSFAYGSWHDPAKQQLARVVFDVRQEGSARKVITIRSALTIHNKIESTVDVRMMAGNGIDGKFEILPVKPKETIPVPLPFICATLYMKPSDWPVKFCNQPIQWQHVALAGDIKEKIKQCETPDNSGVFRFCSSVQRQNYPEQILTREDIPILPAHTITILPPVIIHNLLPIDLRYYLKDTVISGVIKPGKKAHLHAADPQKDMNLGIHLENFETCQELLIPPDSNRNNVKLRLYDRLGRKLHLMIKINSMKGGSVNISVLSQFWLINKSGLPLVFGQTDKEAAGQFEEHELARSVTPLLFSFTDRDSADLCTMRIGKSVHGPESLPLWCSKFSLESGVGMRKLNVVRKERNKPDWVYNIGIAVQQGKGRYKDTNIVNFAPRFEIDNQSNHKLAVAQRHIAMEEITGCLETYLTALPGGKMPFHFPRLDFDQLLCVRMIDRPECMWSGGFLIDRVSSFHVNMRDKLGNSNLLKVEIVLEGPTFHIIFVDAEEFPPPFRIDNHSEVPVYYNQSGLSQPYQKAAIKPKVSVPYAWDEPIMEPLMTLYVQGGSKVTYNLDKLEEGEQLCYENFIYLEATSTFGSGSDDMYSDLVLEVVQDRNIVFRKKAIGNRSQLWRMTGTGMLEHEGSGVPRDPRKSSSGNSLVLDTSVIAPQPGKCAPLTLRKPDSRRTSTQKWEFTKDGRLCCASGILCVQALGGILQEGAIAISGPGPSKPGNVIGNHMLISRQKLRPGSGCLSVHVLMDGPIRVLEIADIQNEHRQPNVMEDSGWQIYEEKSIRSKENESTTQERTILQLSMSLKGGLGISLINRLPEELVYITLSNITMDYISDPEKTNVDISVANIQVDNQLLDAQRPVMLFVSRGSKKEVPDNTPALNIVAHKIPNTKWNAEIYKHLIISMKKMKIDIEERLLWKLVHFAGFGQNDLLDESLDETDYDTKQAIAAVTSIKAKRYYFGTLKINMNRAVLSMCTSKLTPELRAIRTTITTGILASFEDAKVELDPFVRHHPFETSALLTREFIQHYTGELKSQAAKLLGSVDFLGNPLGLFNDVAEGISGLIKDGNLGGLVKNVTHGVSNTAAKVTGTLSNNIGVLNFDNSHNEQREQIKSYGTTSRGGQLMAGIWGFGYGLVGGIASIPKQTFRGAQEEGIGGAITGAAAGFAGAIPKIATGVLDLATGAANAIKDTSLSKYCPAKVRETRCCHGPGGLLPSYSKRQADQQRLLYKLAKKKVNDIFIAMEQLRSGRDDGCLALITNHQVYFLRPGSASEDNIIFQAPYSKLKHCHTVQSKNRHYIELVLSNKERSIQVLCDKQYVAQRASQQINYARNLYDEQLHTVMENTDPLFSD</sequence>
<name>A0A6J7ZTI1_MYTCO</name>
<feature type="region of interest" description="Disordered" evidence="1">
    <location>
        <begin position="2016"/>
        <end position="2035"/>
    </location>
</feature>
<protein>
    <submittedName>
        <fullName evidence="3">VPS13D</fullName>
    </submittedName>
</protein>
<dbReference type="InterPro" id="IPR056748">
    <property type="entry name" value="VPS13-like_C"/>
</dbReference>
<gene>
    <name evidence="3" type="ORF">MCOR_807</name>
</gene>
<dbReference type="Gene3D" id="1.10.8.10">
    <property type="entry name" value="DNA helicase RuvA subunit, C-terminal domain"/>
    <property type="match status" value="1"/>
</dbReference>
<feature type="region of interest" description="Disordered" evidence="1">
    <location>
        <begin position="478"/>
        <end position="562"/>
    </location>
</feature>